<comment type="caution">
    <text evidence="4">The sequence shown here is derived from an EMBL/GenBank/DDBJ whole genome shotgun (WGS) entry which is preliminary data.</text>
</comment>
<accession>A0ABU6TBP9</accession>
<dbReference type="EMBL" id="JASCZI010090758">
    <property type="protein sequence ID" value="MED6146132.1"/>
    <property type="molecule type" value="Genomic_DNA"/>
</dbReference>
<evidence type="ECO:0000259" key="3">
    <source>
        <dbReference type="Pfam" id="PF20160"/>
    </source>
</evidence>
<keyword evidence="5" id="KW-1185">Reference proteome</keyword>
<keyword evidence="1" id="KW-0433">Leucine-rich repeat</keyword>
<evidence type="ECO:0000256" key="2">
    <source>
        <dbReference type="ARBA" id="ARBA00022737"/>
    </source>
</evidence>
<dbReference type="Pfam" id="PF20160">
    <property type="entry name" value="C-JID"/>
    <property type="match status" value="1"/>
</dbReference>
<organism evidence="4 5">
    <name type="scientific">Stylosanthes scabra</name>
    <dbReference type="NCBI Taxonomy" id="79078"/>
    <lineage>
        <taxon>Eukaryota</taxon>
        <taxon>Viridiplantae</taxon>
        <taxon>Streptophyta</taxon>
        <taxon>Embryophyta</taxon>
        <taxon>Tracheophyta</taxon>
        <taxon>Spermatophyta</taxon>
        <taxon>Magnoliopsida</taxon>
        <taxon>eudicotyledons</taxon>
        <taxon>Gunneridae</taxon>
        <taxon>Pentapetalae</taxon>
        <taxon>rosids</taxon>
        <taxon>fabids</taxon>
        <taxon>Fabales</taxon>
        <taxon>Fabaceae</taxon>
        <taxon>Papilionoideae</taxon>
        <taxon>50 kb inversion clade</taxon>
        <taxon>dalbergioids sensu lato</taxon>
        <taxon>Dalbergieae</taxon>
        <taxon>Pterocarpus clade</taxon>
        <taxon>Stylosanthes</taxon>
    </lineage>
</organism>
<keyword evidence="2" id="KW-0677">Repeat</keyword>
<sequence>MPGSRIPEWFQHQSSGSKISFWFQNMLFTTISLCSVCNTKFYFCAVLKINDTAVHKWQLTNKRCWSVLVPEVEGAHIFILDDKHMKSNDVNQVLLQSNKWNHAEVSMVKYPEGRQTLIDMQIGISIFKEKGSAADIRFIDLYNKSIHDHVYWDWSSMASAQTSSTGNVKGNTFFSSRSQFLELK</sequence>
<evidence type="ECO:0000313" key="5">
    <source>
        <dbReference type="Proteomes" id="UP001341840"/>
    </source>
</evidence>
<dbReference type="Proteomes" id="UP001341840">
    <property type="component" value="Unassembled WGS sequence"/>
</dbReference>
<feature type="domain" description="C-JID" evidence="3">
    <location>
        <begin position="1"/>
        <end position="81"/>
    </location>
</feature>
<name>A0ABU6TBP9_9FABA</name>
<dbReference type="InterPro" id="IPR045344">
    <property type="entry name" value="C-JID"/>
</dbReference>
<evidence type="ECO:0000256" key="1">
    <source>
        <dbReference type="ARBA" id="ARBA00022614"/>
    </source>
</evidence>
<proteinExistence type="predicted"/>
<protein>
    <recommendedName>
        <fullName evidence="3">C-JID domain-containing protein</fullName>
    </recommendedName>
</protein>
<reference evidence="4 5" key="1">
    <citation type="journal article" date="2023" name="Plants (Basel)">
        <title>Bridging the Gap: Combining Genomics and Transcriptomics Approaches to Understand Stylosanthes scabra, an Orphan Legume from the Brazilian Caatinga.</title>
        <authorList>
            <person name="Ferreira-Neto J.R.C."/>
            <person name="da Silva M.D."/>
            <person name="Binneck E."/>
            <person name="de Melo N.F."/>
            <person name="da Silva R.H."/>
            <person name="de Melo A.L.T.M."/>
            <person name="Pandolfi V."/>
            <person name="Bustamante F.O."/>
            <person name="Brasileiro-Vidal A.C."/>
            <person name="Benko-Iseppon A.M."/>
        </authorList>
    </citation>
    <scope>NUCLEOTIDE SEQUENCE [LARGE SCALE GENOMIC DNA]</scope>
    <source>
        <tissue evidence="4">Leaves</tissue>
    </source>
</reference>
<evidence type="ECO:0000313" key="4">
    <source>
        <dbReference type="EMBL" id="MED6146132.1"/>
    </source>
</evidence>
<gene>
    <name evidence="4" type="ORF">PIB30_031724</name>
</gene>